<protein>
    <submittedName>
        <fullName evidence="1">11138_t:CDS:1</fullName>
    </submittedName>
</protein>
<keyword evidence="2" id="KW-1185">Reference proteome</keyword>
<gene>
    <name evidence="1" type="ORF">RPERSI_LOCUS26528</name>
</gene>
<dbReference type="Proteomes" id="UP000789920">
    <property type="component" value="Unassembled WGS sequence"/>
</dbReference>
<reference evidence="1" key="1">
    <citation type="submission" date="2021-06" db="EMBL/GenBank/DDBJ databases">
        <authorList>
            <person name="Kallberg Y."/>
            <person name="Tangrot J."/>
            <person name="Rosling A."/>
        </authorList>
    </citation>
    <scope>NUCLEOTIDE SEQUENCE</scope>
    <source>
        <strain evidence="1">MA461A</strain>
    </source>
</reference>
<sequence length="77" mass="9151">EYTVRQFVEFIYTNKSSQRERHFGRIEAIILLLSQSNIDYSNNQIQDTLKMSRLLRHNKLGFIVAKIEMIEDTKNFG</sequence>
<evidence type="ECO:0000313" key="1">
    <source>
        <dbReference type="EMBL" id="CAG8825607.1"/>
    </source>
</evidence>
<feature type="non-terminal residue" evidence="1">
    <location>
        <position position="1"/>
    </location>
</feature>
<accession>A0ACA9S586</accession>
<comment type="caution">
    <text evidence="1">The sequence shown here is derived from an EMBL/GenBank/DDBJ whole genome shotgun (WGS) entry which is preliminary data.</text>
</comment>
<dbReference type="EMBL" id="CAJVQC010090806">
    <property type="protein sequence ID" value="CAG8825607.1"/>
    <property type="molecule type" value="Genomic_DNA"/>
</dbReference>
<proteinExistence type="predicted"/>
<name>A0ACA9S586_9GLOM</name>
<organism evidence="1 2">
    <name type="scientific">Racocetra persica</name>
    <dbReference type="NCBI Taxonomy" id="160502"/>
    <lineage>
        <taxon>Eukaryota</taxon>
        <taxon>Fungi</taxon>
        <taxon>Fungi incertae sedis</taxon>
        <taxon>Mucoromycota</taxon>
        <taxon>Glomeromycotina</taxon>
        <taxon>Glomeromycetes</taxon>
        <taxon>Diversisporales</taxon>
        <taxon>Gigasporaceae</taxon>
        <taxon>Racocetra</taxon>
    </lineage>
</organism>
<evidence type="ECO:0000313" key="2">
    <source>
        <dbReference type="Proteomes" id="UP000789920"/>
    </source>
</evidence>